<accession>A0A6A6QP12</accession>
<keyword evidence="5" id="KW-0175">Coiled coil</keyword>
<dbReference type="PANTHER" id="PTHR47424:SF12">
    <property type="entry name" value="TRANSCRIPTION FACTOR ASQA"/>
    <property type="match status" value="1"/>
</dbReference>
<feature type="compositionally biased region" description="Polar residues" evidence="6">
    <location>
        <begin position="125"/>
        <end position="136"/>
    </location>
</feature>
<reference evidence="8" key="1">
    <citation type="journal article" date="2020" name="Stud. Mycol.">
        <title>101 Dothideomycetes genomes: a test case for predicting lifestyles and emergence of pathogens.</title>
        <authorList>
            <person name="Haridas S."/>
            <person name="Albert R."/>
            <person name="Binder M."/>
            <person name="Bloem J."/>
            <person name="Labutti K."/>
            <person name="Salamov A."/>
            <person name="Andreopoulos B."/>
            <person name="Baker S."/>
            <person name="Barry K."/>
            <person name="Bills G."/>
            <person name="Bluhm B."/>
            <person name="Cannon C."/>
            <person name="Castanera R."/>
            <person name="Culley D."/>
            <person name="Daum C."/>
            <person name="Ezra D."/>
            <person name="Gonzalez J."/>
            <person name="Henrissat B."/>
            <person name="Kuo A."/>
            <person name="Liang C."/>
            <person name="Lipzen A."/>
            <person name="Lutzoni F."/>
            <person name="Magnuson J."/>
            <person name="Mondo S."/>
            <person name="Nolan M."/>
            <person name="Ohm R."/>
            <person name="Pangilinan J."/>
            <person name="Park H.-J."/>
            <person name="Ramirez L."/>
            <person name="Alfaro M."/>
            <person name="Sun H."/>
            <person name="Tritt A."/>
            <person name="Yoshinaga Y."/>
            <person name="Zwiers L.-H."/>
            <person name="Turgeon B."/>
            <person name="Goodwin S."/>
            <person name="Spatafora J."/>
            <person name="Crous P."/>
            <person name="Grigoriev I."/>
        </authorList>
    </citation>
    <scope>NUCLEOTIDE SEQUENCE</scope>
    <source>
        <strain evidence="8">CBS 269.34</strain>
    </source>
</reference>
<feature type="region of interest" description="Disordered" evidence="6">
    <location>
        <begin position="98"/>
        <end position="136"/>
    </location>
</feature>
<proteinExistence type="predicted"/>
<dbReference type="CDD" id="cd00067">
    <property type="entry name" value="GAL4"/>
    <property type="match status" value="1"/>
</dbReference>
<dbReference type="EMBL" id="MU004191">
    <property type="protein sequence ID" value="KAF2493972.1"/>
    <property type="molecule type" value="Genomic_DNA"/>
</dbReference>
<evidence type="ECO:0000256" key="4">
    <source>
        <dbReference type="ARBA" id="ARBA00023242"/>
    </source>
</evidence>
<protein>
    <recommendedName>
        <fullName evidence="7">Zn(2)-C6 fungal-type domain-containing protein</fullName>
    </recommendedName>
</protein>
<dbReference type="GO" id="GO:0000981">
    <property type="term" value="F:DNA-binding transcription factor activity, RNA polymerase II-specific"/>
    <property type="evidence" value="ECO:0007669"/>
    <property type="project" value="InterPro"/>
</dbReference>
<evidence type="ECO:0000256" key="1">
    <source>
        <dbReference type="ARBA" id="ARBA00022723"/>
    </source>
</evidence>
<dbReference type="GO" id="GO:0000978">
    <property type="term" value="F:RNA polymerase II cis-regulatory region sequence-specific DNA binding"/>
    <property type="evidence" value="ECO:0007669"/>
    <property type="project" value="TreeGrafter"/>
</dbReference>
<keyword evidence="2" id="KW-0805">Transcription regulation</keyword>
<dbReference type="GO" id="GO:0006351">
    <property type="term" value="P:DNA-templated transcription"/>
    <property type="evidence" value="ECO:0007669"/>
    <property type="project" value="InterPro"/>
</dbReference>
<evidence type="ECO:0000313" key="9">
    <source>
        <dbReference type="Proteomes" id="UP000799750"/>
    </source>
</evidence>
<feature type="compositionally biased region" description="Polar residues" evidence="6">
    <location>
        <begin position="699"/>
        <end position="708"/>
    </location>
</feature>
<dbReference type="GO" id="GO:0000435">
    <property type="term" value="P:positive regulation of transcription from RNA polymerase II promoter by galactose"/>
    <property type="evidence" value="ECO:0007669"/>
    <property type="project" value="TreeGrafter"/>
</dbReference>
<gene>
    <name evidence="8" type="ORF">BU16DRAFT_488824</name>
</gene>
<dbReference type="Gene3D" id="4.10.240.10">
    <property type="entry name" value="Zn(2)-C6 fungal-type DNA-binding domain"/>
    <property type="match status" value="1"/>
</dbReference>
<keyword evidence="1" id="KW-0479">Metal-binding</keyword>
<evidence type="ECO:0000256" key="5">
    <source>
        <dbReference type="SAM" id="Coils"/>
    </source>
</evidence>
<dbReference type="GO" id="GO:0005634">
    <property type="term" value="C:nucleus"/>
    <property type="evidence" value="ECO:0007669"/>
    <property type="project" value="TreeGrafter"/>
</dbReference>
<dbReference type="Pfam" id="PF00172">
    <property type="entry name" value="Zn_clus"/>
    <property type="match status" value="1"/>
</dbReference>
<evidence type="ECO:0000259" key="7">
    <source>
        <dbReference type="PROSITE" id="PS50048"/>
    </source>
</evidence>
<feature type="coiled-coil region" evidence="5">
    <location>
        <begin position="71"/>
        <end position="98"/>
    </location>
</feature>
<dbReference type="PANTHER" id="PTHR47424">
    <property type="entry name" value="REGULATORY PROTEIN GAL4"/>
    <property type="match status" value="1"/>
</dbReference>
<dbReference type="CDD" id="cd12148">
    <property type="entry name" value="fungal_TF_MHR"/>
    <property type="match status" value="1"/>
</dbReference>
<keyword evidence="4" id="KW-0539">Nucleus</keyword>
<feature type="compositionally biased region" description="Polar residues" evidence="6">
    <location>
        <begin position="670"/>
        <end position="689"/>
    </location>
</feature>
<dbReference type="SUPFAM" id="SSF57701">
    <property type="entry name" value="Zn2/Cys6 DNA-binding domain"/>
    <property type="match status" value="1"/>
</dbReference>
<evidence type="ECO:0000256" key="3">
    <source>
        <dbReference type="ARBA" id="ARBA00023163"/>
    </source>
</evidence>
<dbReference type="Pfam" id="PF04082">
    <property type="entry name" value="Fungal_trans"/>
    <property type="match status" value="1"/>
</dbReference>
<feature type="region of interest" description="Disordered" evidence="6">
    <location>
        <begin position="663"/>
        <end position="715"/>
    </location>
</feature>
<evidence type="ECO:0000256" key="2">
    <source>
        <dbReference type="ARBA" id="ARBA00023015"/>
    </source>
</evidence>
<organism evidence="8 9">
    <name type="scientific">Lophium mytilinum</name>
    <dbReference type="NCBI Taxonomy" id="390894"/>
    <lineage>
        <taxon>Eukaryota</taxon>
        <taxon>Fungi</taxon>
        <taxon>Dikarya</taxon>
        <taxon>Ascomycota</taxon>
        <taxon>Pezizomycotina</taxon>
        <taxon>Dothideomycetes</taxon>
        <taxon>Pleosporomycetidae</taxon>
        <taxon>Mytilinidiales</taxon>
        <taxon>Mytilinidiaceae</taxon>
        <taxon>Lophium</taxon>
    </lineage>
</organism>
<keyword evidence="9" id="KW-1185">Reference proteome</keyword>
<sequence length="755" mass="83825">MFATFKGVTTASTFGSEANPNVAKRKRTTVNRACDRCRLNRIKCDVDRPCRNCSSAGRQCSNDGSREVLNLPEANREIERLRAQVANLETRVRENAIQAASMPLSPPSSEATPGASGRQERKRSNQNGAWISDPNSPQDHYFGPLSSAYFVRRMQNWTSKTFLPGSVPDLLQLNTASTVCAMPANLISKKIALLQHSTGSGERHTGHNLSRHQEECFVNLFLQTNYLLTPIIDESEFRSYHASLWTATSPDMEGSRLPSPLVDIIVALGMQYGDRLTVAMGEASNNDDANIAGHWLYQRCEILLSQEREYPTISTIQCQIYCTVYLVTASLMTMANATLASTIRMAHLLGLHLTPPDLSPNRRNLLSRIWWDLVFLDSKFSMRIGQPFMIDPSDVAFGLPTRDEDILSIGPTSVFIYEDVNLLTFHTMSVKLILAARHVYEGLNEKYLEVQANNGGKDIYDNPSFLEECARSIPPAMKVFRNWTLEVPHALRIQRKGSAEPFSAIRDPLDFDHSAPIWLQRQRLLLELLYHNLIMSLHRLFIRFYPGTSFLTPVACALSNSCINHAAVIIDIVSQVLTETDLLNSWHQVYHYVWDAALSSIAFALAHPVCPFTPTARRAINTSITCFDKFAAQNLAAAKPAVEVARSFNSVLDMLDVNLRGSVKSPAGPRTSSSAHPTPISTQLTFVTTPQPPGDSGAPTPSRQQSMGLSDVFSPGMLASDAPSSDFPWDMFSVFDDETYLRDAGSGGMENVWPD</sequence>
<dbReference type="OrthoDB" id="2283488at2759"/>
<dbReference type="GO" id="GO:0008270">
    <property type="term" value="F:zinc ion binding"/>
    <property type="evidence" value="ECO:0007669"/>
    <property type="project" value="InterPro"/>
</dbReference>
<dbReference type="InterPro" id="IPR036864">
    <property type="entry name" value="Zn2-C6_fun-type_DNA-bd_sf"/>
</dbReference>
<evidence type="ECO:0000256" key="6">
    <source>
        <dbReference type="SAM" id="MobiDB-lite"/>
    </source>
</evidence>
<dbReference type="InterPro" id="IPR001138">
    <property type="entry name" value="Zn2Cys6_DnaBD"/>
</dbReference>
<dbReference type="PROSITE" id="PS00463">
    <property type="entry name" value="ZN2_CY6_FUNGAL_1"/>
    <property type="match status" value="1"/>
</dbReference>
<dbReference type="SMART" id="SM00066">
    <property type="entry name" value="GAL4"/>
    <property type="match status" value="1"/>
</dbReference>
<dbReference type="InterPro" id="IPR051127">
    <property type="entry name" value="Fungal_SecMet_Regulators"/>
</dbReference>
<name>A0A6A6QP12_9PEZI</name>
<feature type="domain" description="Zn(2)-C6 fungal-type" evidence="7">
    <location>
        <begin position="33"/>
        <end position="62"/>
    </location>
</feature>
<dbReference type="InterPro" id="IPR007219">
    <property type="entry name" value="XnlR_reg_dom"/>
</dbReference>
<keyword evidence="3" id="KW-0804">Transcription</keyword>
<dbReference type="PROSITE" id="PS50048">
    <property type="entry name" value="ZN2_CY6_FUNGAL_2"/>
    <property type="match status" value="1"/>
</dbReference>
<evidence type="ECO:0000313" key="8">
    <source>
        <dbReference type="EMBL" id="KAF2493972.1"/>
    </source>
</evidence>
<dbReference type="SMART" id="SM00906">
    <property type="entry name" value="Fungal_trans"/>
    <property type="match status" value="1"/>
</dbReference>
<dbReference type="AlphaFoldDB" id="A0A6A6QP12"/>
<dbReference type="Proteomes" id="UP000799750">
    <property type="component" value="Unassembled WGS sequence"/>
</dbReference>